<dbReference type="PANTHER" id="PTHR12668:SF43">
    <property type="entry name" value="TRANSMEMBRANE PROTEIN 14 HOMOLOG"/>
    <property type="match status" value="1"/>
</dbReference>
<evidence type="ECO:0000256" key="3">
    <source>
        <dbReference type="ARBA" id="ARBA00022692"/>
    </source>
</evidence>
<dbReference type="AlphaFoldDB" id="A0A1Q3BRB9"/>
<evidence type="ECO:0000256" key="4">
    <source>
        <dbReference type="ARBA" id="ARBA00022989"/>
    </source>
</evidence>
<keyword evidence="5 6" id="KW-0472">Membrane</keyword>
<feature type="transmembrane region" description="Helical" evidence="6">
    <location>
        <begin position="224"/>
        <end position="243"/>
    </location>
</feature>
<dbReference type="InterPro" id="IPR005349">
    <property type="entry name" value="TMEM14"/>
</dbReference>
<dbReference type="InterPro" id="IPR044890">
    <property type="entry name" value="TMEM14_sf"/>
</dbReference>
<keyword evidence="4 6" id="KW-1133">Transmembrane helix</keyword>
<sequence>MEFLSLKNPSPLLLKRLSSSSSMALSLIRPRAYCVSIAPAPLLPPKGLAFTSFSLHPKTPFNRSAVVFAASHEESKHPEIEVEKKSDDLGAGESEEEWKQALAAFKEQALKIQNVSLEAYEIYSKKAMVILAETSERLKIQADKAREDLSVVAKEISEEGKEYLSSAAQNSPESVKEVFDTFSNSTPDLSDISQVRDFYLGVPYGLLLSVGGFLSFMLTGSTSAIRFGVILGGTLLALSISSLRSYNRGESYNLALKGQAAIAAIIFLREILLLSQRSQFLSFFAISISGAMVAFYAYRIMLDGKHRKGSDFKPGAQN</sequence>
<name>A0A1Q3BRB9_CEPFO</name>
<feature type="transmembrane region" description="Helical" evidence="6">
    <location>
        <begin position="198"/>
        <end position="218"/>
    </location>
</feature>
<gene>
    <name evidence="7" type="ORF">CFOL_v3_13890</name>
</gene>
<comment type="similarity">
    <text evidence="2">Belongs to the TMEM14 family.</text>
</comment>
<dbReference type="STRING" id="3775.A0A1Q3BRB9"/>
<organism evidence="7 8">
    <name type="scientific">Cephalotus follicularis</name>
    <name type="common">Albany pitcher plant</name>
    <dbReference type="NCBI Taxonomy" id="3775"/>
    <lineage>
        <taxon>Eukaryota</taxon>
        <taxon>Viridiplantae</taxon>
        <taxon>Streptophyta</taxon>
        <taxon>Embryophyta</taxon>
        <taxon>Tracheophyta</taxon>
        <taxon>Spermatophyta</taxon>
        <taxon>Magnoliopsida</taxon>
        <taxon>eudicotyledons</taxon>
        <taxon>Gunneridae</taxon>
        <taxon>Pentapetalae</taxon>
        <taxon>rosids</taxon>
        <taxon>fabids</taxon>
        <taxon>Oxalidales</taxon>
        <taxon>Cephalotaceae</taxon>
        <taxon>Cephalotus</taxon>
    </lineage>
</organism>
<dbReference type="PANTHER" id="PTHR12668">
    <property type="entry name" value="TRANSMEMBRANE PROTEIN 14, 15"/>
    <property type="match status" value="1"/>
</dbReference>
<evidence type="ECO:0000256" key="1">
    <source>
        <dbReference type="ARBA" id="ARBA00004370"/>
    </source>
</evidence>
<keyword evidence="8" id="KW-1185">Reference proteome</keyword>
<dbReference type="Pfam" id="PF03647">
    <property type="entry name" value="Tmemb_14"/>
    <property type="match status" value="1"/>
</dbReference>
<evidence type="ECO:0000313" key="8">
    <source>
        <dbReference type="Proteomes" id="UP000187406"/>
    </source>
</evidence>
<evidence type="ECO:0000313" key="7">
    <source>
        <dbReference type="EMBL" id="GAV70392.1"/>
    </source>
</evidence>
<dbReference type="Gene3D" id="1.10.10.1740">
    <property type="entry name" value="Transmembrane protein 14-like"/>
    <property type="match status" value="1"/>
</dbReference>
<feature type="transmembrane region" description="Helical" evidence="6">
    <location>
        <begin position="280"/>
        <end position="298"/>
    </location>
</feature>
<keyword evidence="3 6" id="KW-0812">Transmembrane</keyword>
<evidence type="ECO:0000256" key="2">
    <source>
        <dbReference type="ARBA" id="ARBA00007590"/>
    </source>
</evidence>
<comment type="caution">
    <text evidence="7">The sequence shown here is derived from an EMBL/GenBank/DDBJ whole genome shotgun (WGS) entry which is preliminary data.</text>
</comment>
<dbReference type="OrthoDB" id="768548at2759"/>
<dbReference type="GO" id="GO:0015245">
    <property type="term" value="F:fatty acid transmembrane transporter activity"/>
    <property type="evidence" value="ECO:0007669"/>
    <property type="project" value="TreeGrafter"/>
</dbReference>
<feature type="transmembrane region" description="Helical" evidence="6">
    <location>
        <begin position="255"/>
        <end position="274"/>
    </location>
</feature>
<dbReference type="EMBL" id="BDDD01000802">
    <property type="protein sequence ID" value="GAV70392.1"/>
    <property type="molecule type" value="Genomic_DNA"/>
</dbReference>
<evidence type="ECO:0000256" key="6">
    <source>
        <dbReference type="SAM" id="Phobius"/>
    </source>
</evidence>
<comment type="subcellular location">
    <subcellularLocation>
        <location evidence="1">Membrane</location>
    </subcellularLocation>
</comment>
<reference evidence="8" key="1">
    <citation type="submission" date="2016-04" db="EMBL/GenBank/DDBJ databases">
        <title>Cephalotus genome sequencing.</title>
        <authorList>
            <person name="Fukushima K."/>
            <person name="Hasebe M."/>
            <person name="Fang X."/>
        </authorList>
    </citation>
    <scope>NUCLEOTIDE SEQUENCE [LARGE SCALE GENOMIC DNA]</scope>
    <source>
        <strain evidence="8">cv. St1</strain>
    </source>
</reference>
<accession>A0A1Q3BRB9</accession>
<evidence type="ECO:0000256" key="5">
    <source>
        <dbReference type="ARBA" id="ARBA00023136"/>
    </source>
</evidence>
<dbReference type="GO" id="GO:0009706">
    <property type="term" value="C:chloroplast inner membrane"/>
    <property type="evidence" value="ECO:0007669"/>
    <property type="project" value="TreeGrafter"/>
</dbReference>
<dbReference type="FunCoup" id="A0A1Q3BRB9">
    <property type="interactions" value="1487"/>
</dbReference>
<dbReference type="InParanoid" id="A0A1Q3BRB9"/>
<dbReference type="Proteomes" id="UP000187406">
    <property type="component" value="Unassembled WGS sequence"/>
</dbReference>
<protein>
    <submittedName>
        <fullName evidence="7">Tmemb_14 domain-containing protein</fullName>
    </submittedName>
</protein>
<proteinExistence type="inferred from homology"/>